<evidence type="ECO:0000313" key="1">
    <source>
        <dbReference type="EMBL" id="CAL7937832.1"/>
    </source>
</evidence>
<keyword evidence="2" id="KW-1185">Reference proteome</keyword>
<accession>A0ABP1NBJ7</accession>
<comment type="caution">
    <text evidence="1">The sequence shown here is derived from an EMBL/GenBank/DDBJ whole genome shotgun (WGS) entry which is preliminary data.</text>
</comment>
<proteinExistence type="predicted"/>
<dbReference type="Proteomes" id="UP001642520">
    <property type="component" value="Unassembled WGS sequence"/>
</dbReference>
<gene>
    <name evidence="1" type="ORF">XYLVIOL_LOCUS2932</name>
</gene>
<dbReference type="EMBL" id="CAXAJV020001288">
    <property type="protein sequence ID" value="CAL7937832.1"/>
    <property type="molecule type" value="Genomic_DNA"/>
</dbReference>
<reference evidence="1 2" key="1">
    <citation type="submission" date="2024-08" db="EMBL/GenBank/DDBJ databases">
        <authorList>
            <person name="Will J Nash"/>
            <person name="Angela Man"/>
            <person name="Seanna McTaggart"/>
            <person name="Kendall Baker"/>
            <person name="Tom Barker"/>
            <person name="Leah Catchpole"/>
            <person name="Alex Durrant"/>
            <person name="Karim Gharbi"/>
            <person name="Naomi Irish"/>
            <person name="Gemy Kaithakottil"/>
            <person name="Debby Ku"/>
            <person name="Aaliyah Providence"/>
            <person name="Felix Shaw"/>
            <person name="David Swarbreck"/>
            <person name="Chris Watkins"/>
            <person name="Ann M. McCartney"/>
            <person name="Giulio Formenti"/>
            <person name="Alice Mouton"/>
            <person name="Noel Vella"/>
            <person name="Bjorn M von Reumont"/>
            <person name="Adriana Vella"/>
            <person name="Wilfried Haerty"/>
        </authorList>
    </citation>
    <scope>NUCLEOTIDE SEQUENCE [LARGE SCALE GENOMIC DNA]</scope>
</reference>
<organism evidence="1 2">
    <name type="scientific">Xylocopa violacea</name>
    <name type="common">Violet carpenter bee</name>
    <name type="synonym">Apis violacea</name>
    <dbReference type="NCBI Taxonomy" id="135666"/>
    <lineage>
        <taxon>Eukaryota</taxon>
        <taxon>Metazoa</taxon>
        <taxon>Ecdysozoa</taxon>
        <taxon>Arthropoda</taxon>
        <taxon>Hexapoda</taxon>
        <taxon>Insecta</taxon>
        <taxon>Pterygota</taxon>
        <taxon>Neoptera</taxon>
        <taxon>Endopterygota</taxon>
        <taxon>Hymenoptera</taxon>
        <taxon>Apocrita</taxon>
        <taxon>Aculeata</taxon>
        <taxon>Apoidea</taxon>
        <taxon>Anthophila</taxon>
        <taxon>Apidae</taxon>
        <taxon>Xylocopa</taxon>
        <taxon>Xylocopa</taxon>
    </lineage>
</organism>
<evidence type="ECO:0000313" key="2">
    <source>
        <dbReference type="Proteomes" id="UP001642520"/>
    </source>
</evidence>
<name>A0ABP1NBJ7_XYLVO</name>
<protein>
    <submittedName>
        <fullName evidence="1">Uncharacterized protein</fullName>
    </submittedName>
</protein>
<sequence>MRNSLDMENEYLNEEYPSFCSSCNYILQSTCSIGVPSICESNFENDDVKTQVGKDVAAANNIDTIHKDINKYTSSSCIKEKTALKDIGNCTKNSQIIIKPRTYETQKINKKNDDKVSCSKTKKIKNIESLNTISTKPKITSIKSLKSKNNFSSIINSERILCINQNFDKNKFDATISNVTLSNILHYKPFMANISQTTKENSIIQSMTSNNGSFSIDLPLKKVHNKSDYIERDVLNQRKNVLKTINSILHLCNYINIMREVILEKVRKHTV</sequence>